<feature type="signal peptide" evidence="1">
    <location>
        <begin position="1"/>
        <end position="20"/>
    </location>
</feature>
<dbReference type="GeneID" id="19334450"/>
<protein>
    <submittedName>
        <fullName evidence="2">Uncharacterized protein</fullName>
    </submittedName>
</protein>
<evidence type="ECO:0000256" key="1">
    <source>
        <dbReference type="SAM" id="SignalP"/>
    </source>
</evidence>
<proteinExistence type="predicted"/>
<evidence type="ECO:0000313" key="3">
    <source>
        <dbReference type="Proteomes" id="UP000016932"/>
    </source>
</evidence>
<dbReference type="Proteomes" id="UP000016932">
    <property type="component" value="Unassembled WGS sequence"/>
</dbReference>
<dbReference type="VEuPathDB" id="FungiDB:MYCFIDRAFT_180585"/>
<feature type="chain" id="PRO_5004030885" evidence="1">
    <location>
        <begin position="21"/>
        <end position="318"/>
    </location>
</feature>
<dbReference type="EMBL" id="KB446573">
    <property type="protein sequence ID" value="EME76927.1"/>
    <property type="molecule type" value="Genomic_DNA"/>
</dbReference>
<gene>
    <name evidence="2" type="ORF">MYCFIDRAFT_180585</name>
</gene>
<organism evidence="2 3">
    <name type="scientific">Pseudocercospora fijiensis (strain CIRAD86)</name>
    <name type="common">Black leaf streak disease fungus</name>
    <name type="synonym">Mycosphaerella fijiensis</name>
    <dbReference type="NCBI Taxonomy" id="383855"/>
    <lineage>
        <taxon>Eukaryota</taxon>
        <taxon>Fungi</taxon>
        <taxon>Dikarya</taxon>
        <taxon>Ascomycota</taxon>
        <taxon>Pezizomycotina</taxon>
        <taxon>Dothideomycetes</taxon>
        <taxon>Dothideomycetidae</taxon>
        <taxon>Mycosphaerellales</taxon>
        <taxon>Mycosphaerellaceae</taxon>
        <taxon>Pseudocercospora</taxon>
    </lineage>
</organism>
<sequence>MTQFWQILSFIQFVITVVHSLPQTPPPEFARSICYPITTCTPEWFLQNTKPEYAQTLVNRALFYSMGGGEAARAWSCGRQKFFVGYSGSLVWYLYISGPKWMYQKNDTRLQFVYSTEALTAQYYQAMSTAFARMARGAATSLHMPEDFDNPPLGGIFGRQEMPALGRFTDVGKGSSLTRCSKLWKIKLPPGSQGVFPTDSSIDFAMAEAKTYNGPMMYQPAATNLVQREMWWTENLLSLPRKAEPGFVDNGNFEVESCPYFTEVIIVTGDCHWQYLLGLAVCNSWLSSRCIAKTISLSKRHVVQPVSEGNRSWKSRTG</sequence>
<dbReference type="RefSeq" id="XP_007932558.1">
    <property type="nucleotide sequence ID" value="XM_007934367.1"/>
</dbReference>
<reference evidence="2 3" key="1">
    <citation type="journal article" date="2012" name="PLoS Pathog.">
        <title>Diverse lifestyles and strategies of plant pathogenesis encoded in the genomes of eighteen Dothideomycetes fungi.</title>
        <authorList>
            <person name="Ohm R.A."/>
            <person name="Feau N."/>
            <person name="Henrissat B."/>
            <person name="Schoch C.L."/>
            <person name="Horwitz B.A."/>
            <person name="Barry K.W."/>
            <person name="Condon B.J."/>
            <person name="Copeland A.C."/>
            <person name="Dhillon B."/>
            <person name="Glaser F."/>
            <person name="Hesse C.N."/>
            <person name="Kosti I."/>
            <person name="LaButti K."/>
            <person name="Lindquist E.A."/>
            <person name="Lucas S."/>
            <person name="Salamov A.A."/>
            <person name="Bradshaw R.E."/>
            <person name="Ciuffetti L."/>
            <person name="Hamelin R.C."/>
            <person name="Kema G.H.J."/>
            <person name="Lawrence C."/>
            <person name="Scott J.A."/>
            <person name="Spatafora J.W."/>
            <person name="Turgeon B.G."/>
            <person name="de Wit P.J.G.M."/>
            <person name="Zhong S."/>
            <person name="Goodwin S.B."/>
            <person name="Grigoriev I.V."/>
        </authorList>
    </citation>
    <scope>NUCLEOTIDE SEQUENCE [LARGE SCALE GENOMIC DNA]</scope>
    <source>
        <strain evidence="2 3">CIRAD86</strain>
    </source>
</reference>
<dbReference type="AlphaFoldDB" id="M3AHE8"/>
<keyword evidence="3" id="KW-1185">Reference proteome</keyword>
<dbReference type="OrthoDB" id="3772508at2759"/>
<dbReference type="KEGG" id="pfj:MYCFIDRAFT_180585"/>
<dbReference type="HOGENOM" id="CLU_874713_0_0_1"/>
<name>M3AHE8_PSEFD</name>
<evidence type="ECO:0000313" key="2">
    <source>
        <dbReference type="EMBL" id="EME76927.1"/>
    </source>
</evidence>
<accession>M3AHE8</accession>
<keyword evidence="1" id="KW-0732">Signal</keyword>